<name>A0A1Q9LDV7_9PSEU</name>
<comment type="caution">
    <text evidence="2">The sequence shown here is derived from an EMBL/GenBank/DDBJ whole genome shotgun (WGS) entry which is preliminary data.</text>
</comment>
<organism evidence="2 3">
    <name type="scientific">Actinokineospora bangkokensis</name>
    <dbReference type="NCBI Taxonomy" id="1193682"/>
    <lineage>
        <taxon>Bacteria</taxon>
        <taxon>Bacillati</taxon>
        <taxon>Actinomycetota</taxon>
        <taxon>Actinomycetes</taxon>
        <taxon>Pseudonocardiales</taxon>
        <taxon>Pseudonocardiaceae</taxon>
        <taxon>Actinokineospora</taxon>
    </lineage>
</organism>
<dbReference type="EMBL" id="MKQR01000028">
    <property type="protein sequence ID" value="OLR90192.1"/>
    <property type="molecule type" value="Genomic_DNA"/>
</dbReference>
<feature type="region of interest" description="Disordered" evidence="1">
    <location>
        <begin position="65"/>
        <end position="86"/>
    </location>
</feature>
<feature type="compositionally biased region" description="Polar residues" evidence="1">
    <location>
        <begin position="197"/>
        <end position="206"/>
    </location>
</feature>
<gene>
    <name evidence="2" type="ORF">BJP25_04330</name>
</gene>
<feature type="region of interest" description="Disordered" evidence="1">
    <location>
        <begin position="193"/>
        <end position="217"/>
    </location>
</feature>
<dbReference type="Proteomes" id="UP000186040">
    <property type="component" value="Unassembled WGS sequence"/>
</dbReference>
<keyword evidence="3" id="KW-1185">Reference proteome</keyword>
<proteinExistence type="predicted"/>
<protein>
    <submittedName>
        <fullName evidence="2">Uncharacterized protein</fullName>
    </submittedName>
</protein>
<dbReference type="AlphaFoldDB" id="A0A1Q9LDV7"/>
<dbReference type="RefSeq" id="WP_075978398.1">
    <property type="nucleotide sequence ID" value="NZ_MKQR01000028.1"/>
</dbReference>
<sequence>MPIRTNRGRAAVYRKLWGWPLRSPRHLAATAFVLVLLIGAIGFAAPKLLGRKGVQQAQDPVAAAASAVPSSGPRATTAPPASSALPTLTRITEAPTPSSAPPSSAGVDVAVQWAKEYVNHPSGTTLEEWTKRLEPYTTPEYLGQLRSSVDLANVFPTQVLGQPEVRESHPKSVVVDVTTDDGKLRITAVETPVAKGPQTQAPTGTPQWRVDEHEPVE</sequence>
<reference evidence="2 3" key="1">
    <citation type="submission" date="2016-10" db="EMBL/GenBank/DDBJ databases">
        <title>The Draft Genome Sequence of Actinokineospora bangkokensis 44EHWT reveals the biosynthetic pathway of antifungal compounds Thailandins with unusual extender unit butylmalonyl-CoA.</title>
        <authorList>
            <person name="Greule A."/>
            <person name="Intra B."/>
            <person name="Flemming S."/>
            <person name="Rommel M.G."/>
            <person name="Panbangred W."/>
            <person name="Bechthold A."/>
        </authorList>
    </citation>
    <scope>NUCLEOTIDE SEQUENCE [LARGE SCALE GENOMIC DNA]</scope>
    <source>
        <strain evidence="2 3">44EHW</strain>
    </source>
</reference>
<evidence type="ECO:0000256" key="1">
    <source>
        <dbReference type="SAM" id="MobiDB-lite"/>
    </source>
</evidence>
<evidence type="ECO:0000313" key="3">
    <source>
        <dbReference type="Proteomes" id="UP000186040"/>
    </source>
</evidence>
<evidence type="ECO:0000313" key="2">
    <source>
        <dbReference type="EMBL" id="OLR90192.1"/>
    </source>
</evidence>
<dbReference type="STRING" id="1193682.BJP25_04330"/>
<accession>A0A1Q9LDV7</accession>